<name>A0A7C4KXX0_9CHLR</name>
<feature type="binding site" evidence="5">
    <location>
        <position position="391"/>
    </location>
    <ligand>
        <name>substrate</name>
    </ligand>
</feature>
<feature type="binding site" evidence="5">
    <location>
        <begin position="291"/>
        <end position="294"/>
    </location>
    <ligand>
        <name>pyridoxal 5'-phosphate</name>
        <dbReference type="ChEBI" id="CHEBI:597326"/>
    </ligand>
</feature>
<comment type="similarity">
    <text evidence="5">Belongs to the Orn/Lys/Arg decarboxylase class-II family. LysA subfamily.</text>
</comment>
<dbReference type="InterPro" id="IPR029066">
    <property type="entry name" value="PLP-binding_barrel"/>
</dbReference>
<evidence type="ECO:0000256" key="2">
    <source>
        <dbReference type="ARBA" id="ARBA00022793"/>
    </source>
</evidence>
<gene>
    <name evidence="5 11" type="primary">lysA</name>
    <name evidence="11" type="ORF">ENT17_01005</name>
</gene>
<evidence type="ECO:0000313" key="11">
    <source>
        <dbReference type="EMBL" id="HGS86178.1"/>
    </source>
</evidence>
<dbReference type="SUPFAM" id="SSF50621">
    <property type="entry name" value="Alanine racemase C-terminal domain-like"/>
    <property type="match status" value="1"/>
</dbReference>
<feature type="binding site" evidence="5">
    <location>
        <position position="363"/>
    </location>
    <ligand>
        <name>substrate</name>
    </ligand>
</feature>
<comment type="caution">
    <text evidence="11">The sequence shown here is derived from an EMBL/GenBank/DDBJ whole genome shotgun (WGS) entry which is preliminary data.</text>
</comment>
<evidence type="ECO:0000256" key="4">
    <source>
        <dbReference type="ARBA" id="ARBA00023239"/>
    </source>
</evidence>
<proteinExistence type="inferred from homology"/>
<dbReference type="PANTHER" id="PTHR43727">
    <property type="entry name" value="DIAMINOPIMELATE DECARBOXYLASE"/>
    <property type="match status" value="1"/>
</dbReference>
<dbReference type="EC" id="4.1.1.20" evidence="5 6"/>
<dbReference type="InterPro" id="IPR000183">
    <property type="entry name" value="Orn/DAP/Arg_de-COase"/>
</dbReference>
<dbReference type="AlphaFoldDB" id="A0A7C4KXX0"/>
<feature type="binding site" evidence="5">
    <location>
        <position position="331"/>
    </location>
    <ligand>
        <name>substrate</name>
    </ligand>
</feature>
<keyword evidence="5" id="KW-0028">Amino-acid biosynthesis</keyword>
<evidence type="ECO:0000259" key="10">
    <source>
        <dbReference type="Pfam" id="PF02784"/>
    </source>
</evidence>
<comment type="pathway">
    <text evidence="5 8">Amino-acid biosynthesis; L-lysine biosynthesis via DAP pathway; L-lysine from DL-2,6-diaminopimelate: step 1/1.</text>
</comment>
<dbReference type="InterPro" id="IPR022644">
    <property type="entry name" value="De-COase2_N"/>
</dbReference>
<evidence type="ECO:0000256" key="3">
    <source>
        <dbReference type="ARBA" id="ARBA00022898"/>
    </source>
</evidence>
<feature type="binding site" evidence="5">
    <location>
        <position position="335"/>
    </location>
    <ligand>
        <name>substrate</name>
    </ligand>
</feature>
<feature type="active site" description="Proton donor" evidence="7">
    <location>
        <position position="362"/>
    </location>
</feature>
<dbReference type="PRINTS" id="PR01179">
    <property type="entry name" value="ODADCRBXLASE"/>
</dbReference>
<dbReference type="HAMAP" id="MF_02120">
    <property type="entry name" value="LysA"/>
    <property type="match status" value="1"/>
</dbReference>
<organism evidence="11">
    <name type="scientific">Bellilinea caldifistulae</name>
    <dbReference type="NCBI Taxonomy" id="360411"/>
    <lineage>
        <taxon>Bacteria</taxon>
        <taxon>Bacillati</taxon>
        <taxon>Chloroflexota</taxon>
        <taxon>Anaerolineae</taxon>
        <taxon>Anaerolineales</taxon>
        <taxon>Anaerolineaceae</taxon>
        <taxon>Bellilinea</taxon>
    </lineage>
</organism>
<evidence type="ECO:0000256" key="8">
    <source>
        <dbReference type="RuleBase" id="RU003738"/>
    </source>
</evidence>
<accession>A0A7C4KXX0</accession>
<dbReference type="Pfam" id="PF02784">
    <property type="entry name" value="Orn_Arg_deC_N"/>
    <property type="match status" value="1"/>
</dbReference>
<keyword evidence="3 5" id="KW-0663">Pyridoxal phosphate</keyword>
<dbReference type="SUPFAM" id="SSF51419">
    <property type="entry name" value="PLP-binding barrel"/>
    <property type="match status" value="1"/>
</dbReference>
<protein>
    <recommendedName>
        <fullName evidence="5 6">Diaminopimelate decarboxylase</fullName>
        <shortName evidence="5">DAP decarboxylase</shortName>
        <shortName evidence="5">DAPDC</shortName>
        <ecNumber evidence="5 6">4.1.1.20</ecNumber>
    </recommendedName>
</protein>
<dbReference type="InterPro" id="IPR022643">
    <property type="entry name" value="De-COase2_C"/>
</dbReference>
<feature type="binding site" evidence="5">
    <location>
        <position position="249"/>
    </location>
    <ligand>
        <name>pyridoxal 5'-phosphate</name>
        <dbReference type="ChEBI" id="CHEBI:597326"/>
    </ligand>
</feature>
<comment type="cofactor">
    <cofactor evidence="1 5 7 8">
        <name>pyridoxal 5'-phosphate</name>
        <dbReference type="ChEBI" id="CHEBI:597326"/>
    </cofactor>
</comment>
<keyword evidence="5 8" id="KW-0457">Lysine biosynthesis</keyword>
<evidence type="ECO:0000256" key="6">
    <source>
        <dbReference type="NCBIfam" id="TIGR01048"/>
    </source>
</evidence>
<dbReference type="PANTHER" id="PTHR43727:SF2">
    <property type="entry name" value="GROUP IV DECARBOXYLASE"/>
    <property type="match status" value="1"/>
</dbReference>
<dbReference type="FunFam" id="3.20.20.10:FF:000003">
    <property type="entry name" value="Diaminopimelate decarboxylase"/>
    <property type="match status" value="1"/>
</dbReference>
<dbReference type="Gene3D" id="2.40.37.10">
    <property type="entry name" value="Lyase, Ornithine Decarboxylase, Chain A, domain 1"/>
    <property type="match status" value="1"/>
</dbReference>
<keyword evidence="4 5" id="KW-0456">Lyase</keyword>
<comment type="subunit">
    <text evidence="5">Homodimer.</text>
</comment>
<dbReference type="EMBL" id="DSXR01000014">
    <property type="protein sequence ID" value="HGS86178.1"/>
    <property type="molecule type" value="Genomic_DNA"/>
</dbReference>
<dbReference type="PRINTS" id="PR01181">
    <property type="entry name" value="DAPDCRBXLASE"/>
</dbReference>
<dbReference type="CDD" id="cd06828">
    <property type="entry name" value="PLPDE_III_DapDC"/>
    <property type="match status" value="1"/>
</dbReference>
<comment type="function">
    <text evidence="5">Specifically catalyzes the decarboxylation of meso-diaminopimelate (meso-DAP) to L-lysine.</text>
</comment>
<dbReference type="InterPro" id="IPR002986">
    <property type="entry name" value="DAP_deCOOHase_LysA"/>
</dbReference>
<dbReference type="UniPathway" id="UPA00034">
    <property type="reaction ID" value="UER00027"/>
</dbReference>
<dbReference type="InterPro" id="IPR009006">
    <property type="entry name" value="Ala_racemase/Decarboxylase_C"/>
</dbReference>
<dbReference type="NCBIfam" id="TIGR01048">
    <property type="entry name" value="lysA"/>
    <property type="match status" value="1"/>
</dbReference>
<evidence type="ECO:0000259" key="9">
    <source>
        <dbReference type="Pfam" id="PF00278"/>
    </source>
</evidence>
<feature type="binding site" evidence="5">
    <location>
        <position position="391"/>
    </location>
    <ligand>
        <name>pyridoxal 5'-phosphate</name>
        <dbReference type="ChEBI" id="CHEBI:597326"/>
    </ligand>
</feature>
<feature type="binding site" evidence="5">
    <location>
        <position position="294"/>
    </location>
    <ligand>
        <name>substrate</name>
    </ligand>
</feature>
<reference evidence="11" key="1">
    <citation type="journal article" date="2020" name="mSystems">
        <title>Genome- and Community-Level Interaction Insights into Carbon Utilization and Element Cycling Functions of Hydrothermarchaeota in Hydrothermal Sediment.</title>
        <authorList>
            <person name="Zhou Z."/>
            <person name="Liu Y."/>
            <person name="Xu W."/>
            <person name="Pan J."/>
            <person name="Luo Z.H."/>
            <person name="Li M."/>
        </authorList>
    </citation>
    <scope>NUCLEOTIDE SEQUENCE [LARGE SCALE GENOMIC DNA]</scope>
    <source>
        <strain evidence="11">SpSt-556</strain>
    </source>
</reference>
<feature type="modified residue" description="N6-(pyridoxal phosphate)lysine" evidence="5 7">
    <location>
        <position position="71"/>
    </location>
</feature>
<evidence type="ECO:0000256" key="5">
    <source>
        <dbReference type="HAMAP-Rule" id="MF_02120"/>
    </source>
</evidence>
<keyword evidence="2 5" id="KW-0210">Decarboxylase</keyword>
<evidence type="ECO:0000256" key="7">
    <source>
        <dbReference type="PIRSR" id="PIRSR600183-50"/>
    </source>
</evidence>
<dbReference type="GO" id="GO:0009089">
    <property type="term" value="P:lysine biosynthetic process via diaminopimelate"/>
    <property type="evidence" value="ECO:0007669"/>
    <property type="project" value="UniProtKB-UniRule"/>
</dbReference>
<feature type="domain" description="Orn/DAP/Arg decarboxylase 2 N-terminal" evidence="10">
    <location>
        <begin position="48"/>
        <end position="298"/>
    </location>
</feature>
<dbReference type="Gene3D" id="3.20.20.10">
    <property type="entry name" value="Alanine racemase"/>
    <property type="match status" value="1"/>
</dbReference>
<sequence length="438" mass="48508">MDELSLFPVSTSINQNGHLAIAGHDLVELASKFGTPLYVYDSATVETQIQRLNHLLKRYYPAEAILAYASKAYLSYQFAQKLARWGVGLDVVSLGEIHIAQKAGFAPSVIHLHGNNKSPAELQAAIEWGIQAIVVDNLDELELLEQLASRRQTKVRIWLRITPDLSVNTHPHIQTAHMDSKFGLHIQNGEAEEALQRSLSSPWFVVSGLHTHLGSQIFDSEPYRMAIEMLCEFAARNNYIPAEISPGGGWGVRYTLNDPDDDAEAWVRTVSGAVQEAAIHYDWPYPRLVLEPGRWLIARAAVALYQVGNQKTTPAGTHLVAVDGGLADNPRVALYQAQYTAKVAEHPNAPPVQPTRIVGKFCESGDVLISQVNLPKLIRGEHLAVPASGAYQLSMASNYNYAARPTVLWVEKDRVQVLQSREQVEQPGWLVHTPENDK</sequence>
<dbReference type="GO" id="GO:0008836">
    <property type="term" value="F:diaminopimelate decarboxylase activity"/>
    <property type="evidence" value="ECO:0007669"/>
    <property type="project" value="UniProtKB-UniRule"/>
</dbReference>
<feature type="domain" description="Orn/DAP/Arg decarboxylase 2 C-terminal" evidence="9">
    <location>
        <begin position="38"/>
        <end position="389"/>
    </location>
</feature>
<dbReference type="Pfam" id="PF00278">
    <property type="entry name" value="Orn_DAP_Arg_deC"/>
    <property type="match status" value="1"/>
</dbReference>
<evidence type="ECO:0000256" key="1">
    <source>
        <dbReference type="ARBA" id="ARBA00001933"/>
    </source>
</evidence>
<comment type="catalytic activity">
    <reaction evidence="5 8">
        <text>meso-2,6-diaminopimelate + H(+) = L-lysine + CO2</text>
        <dbReference type="Rhea" id="RHEA:15101"/>
        <dbReference type="ChEBI" id="CHEBI:15378"/>
        <dbReference type="ChEBI" id="CHEBI:16526"/>
        <dbReference type="ChEBI" id="CHEBI:32551"/>
        <dbReference type="ChEBI" id="CHEBI:57791"/>
        <dbReference type="EC" id="4.1.1.20"/>
    </reaction>
</comment>
<dbReference type="GO" id="GO:0030170">
    <property type="term" value="F:pyridoxal phosphate binding"/>
    <property type="evidence" value="ECO:0007669"/>
    <property type="project" value="UniProtKB-UniRule"/>
</dbReference>